<dbReference type="GeneID" id="96999867"/>
<keyword evidence="1" id="KW-0812">Transmembrane</keyword>
<dbReference type="Proteomes" id="UP000004191">
    <property type="component" value="Unassembled WGS sequence"/>
</dbReference>
<keyword evidence="1" id="KW-0472">Membrane</keyword>
<accession>H3NPF6</accession>
<evidence type="ECO:0000256" key="1">
    <source>
        <dbReference type="SAM" id="Phobius"/>
    </source>
</evidence>
<keyword evidence="3" id="KW-1185">Reference proteome</keyword>
<dbReference type="STRING" id="883114.HMPREF9709_01217"/>
<proteinExistence type="predicted"/>
<organism evidence="2 3">
    <name type="scientific">Helcococcus kunzii ATCC 51366</name>
    <dbReference type="NCBI Taxonomy" id="883114"/>
    <lineage>
        <taxon>Bacteria</taxon>
        <taxon>Bacillati</taxon>
        <taxon>Bacillota</taxon>
        <taxon>Tissierellia</taxon>
        <taxon>Tissierellales</taxon>
        <taxon>Peptoniphilaceae</taxon>
        <taxon>Helcococcus</taxon>
    </lineage>
</organism>
<reference evidence="2 3" key="1">
    <citation type="submission" date="2012-01" db="EMBL/GenBank/DDBJ databases">
        <title>The Genome Sequence of Helcococcus kunzii ATCC 51366.</title>
        <authorList>
            <consortium name="The Broad Institute Genome Sequencing Platform"/>
            <person name="Earl A."/>
            <person name="Ward D."/>
            <person name="Feldgarden M."/>
            <person name="Gevers D."/>
            <person name="Huys G."/>
            <person name="Young S.K."/>
            <person name="Zeng Q."/>
            <person name="Gargeya S."/>
            <person name="Fitzgerald M."/>
            <person name="Haas B."/>
            <person name="Abouelleil A."/>
            <person name="Alvarado L."/>
            <person name="Arachchi H.M."/>
            <person name="Berlin A."/>
            <person name="Chapman S.B."/>
            <person name="Gearin G."/>
            <person name="Goldberg J."/>
            <person name="Griggs A."/>
            <person name="Gujja S."/>
            <person name="Hansen M."/>
            <person name="Heiman D."/>
            <person name="Howarth C."/>
            <person name="Larimer J."/>
            <person name="Lui A."/>
            <person name="MacDonald P.J.P."/>
            <person name="McCowen C."/>
            <person name="Montmayeur A."/>
            <person name="Murphy C."/>
            <person name="Neiman D."/>
            <person name="Pearson M."/>
            <person name="Priest M."/>
            <person name="Roberts A."/>
            <person name="Saif S."/>
            <person name="Shea T."/>
            <person name="Sisk P."/>
            <person name="Stolte C."/>
            <person name="Sykes S."/>
            <person name="Wortman J."/>
            <person name="Nusbaum C."/>
            <person name="Birren B."/>
        </authorList>
    </citation>
    <scope>NUCLEOTIDE SEQUENCE [LARGE SCALE GENOMIC DNA]</scope>
    <source>
        <strain evidence="2 3">ATCC 51366</strain>
    </source>
</reference>
<dbReference type="HOGENOM" id="CLU_3062215_0_0_9"/>
<protein>
    <submittedName>
        <fullName evidence="2">Uncharacterized protein</fullName>
    </submittedName>
</protein>
<gene>
    <name evidence="2" type="ORF">HMPREF9709_01217</name>
</gene>
<evidence type="ECO:0000313" key="3">
    <source>
        <dbReference type="Proteomes" id="UP000004191"/>
    </source>
</evidence>
<dbReference type="EMBL" id="AGEI01000023">
    <property type="protein sequence ID" value="EHR33469.1"/>
    <property type="molecule type" value="Genomic_DNA"/>
</dbReference>
<sequence>MDYKKRSLERKKKNKTIDTIQNVFIYATAIAAGFALWGWIIAGMWLLYIVMGR</sequence>
<comment type="caution">
    <text evidence="2">The sequence shown here is derived from an EMBL/GenBank/DDBJ whole genome shotgun (WGS) entry which is preliminary data.</text>
</comment>
<dbReference type="RefSeq" id="WP_005398732.1">
    <property type="nucleotide sequence ID" value="NZ_JH601088.1"/>
</dbReference>
<name>H3NPF6_9FIRM</name>
<feature type="transmembrane region" description="Helical" evidence="1">
    <location>
        <begin position="21"/>
        <end position="50"/>
    </location>
</feature>
<keyword evidence="1" id="KW-1133">Transmembrane helix</keyword>
<evidence type="ECO:0000313" key="2">
    <source>
        <dbReference type="EMBL" id="EHR33469.1"/>
    </source>
</evidence>
<dbReference type="AlphaFoldDB" id="H3NPF6"/>